<evidence type="ECO:0000313" key="2">
    <source>
        <dbReference type="EMBL" id="CAG8531250.1"/>
    </source>
</evidence>
<organism evidence="2 3">
    <name type="scientific">Acaulospora morrowiae</name>
    <dbReference type="NCBI Taxonomy" id="94023"/>
    <lineage>
        <taxon>Eukaryota</taxon>
        <taxon>Fungi</taxon>
        <taxon>Fungi incertae sedis</taxon>
        <taxon>Mucoromycota</taxon>
        <taxon>Glomeromycotina</taxon>
        <taxon>Glomeromycetes</taxon>
        <taxon>Diversisporales</taxon>
        <taxon>Acaulosporaceae</taxon>
        <taxon>Acaulospora</taxon>
    </lineage>
</organism>
<evidence type="ECO:0000259" key="1">
    <source>
        <dbReference type="Pfam" id="PF24209"/>
    </source>
</evidence>
<dbReference type="EMBL" id="CAJVPV010002614">
    <property type="protein sequence ID" value="CAG8531250.1"/>
    <property type="molecule type" value="Genomic_DNA"/>
</dbReference>
<dbReference type="AlphaFoldDB" id="A0A9N9FFV4"/>
<dbReference type="Proteomes" id="UP000789342">
    <property type="component" value="Unassembled WGS sequence"/>
</dbReference>
<dbReference type="OrthoDB" id="2406139at2759"/>
<dbReference type="InterPro" id="IPR055854">
    <property type="entry name" value="DUF7431"/>
</dbReference>
<accession>A0A9N9FFV4</accession>
<reference evidence="2" key="1">
    <citation type="submission" date="2021-06" db="EMBL/GenBank/DDBJ databases">
        <authorList>
            <person name="Kallberg Y."/>
            <person name="Tangrot J."/>
            <person name="Rosling A."/>
        </authorList>
    </citation>
    <scope>NUCLEOTIDE SEQUENCE</scope>
    <source>
        <strain evidence="2">CL551</strain>
    </source>
</reference>
<feature type="domain" description="DUF7431" evidence="1">
    <location>
        <begin position="365"/>
        <end position="620"/>
    </location>
</feature>
<evidence type="ECO:0000313" key="3">
    <source>
        <dbReference type="Proteomes" id="UP000789342"/>
    </source>
</evidence>
<name>A0A9N9FFV4_9GLOM</name>
<protein>
    <submittedName>
        <fullName evidence="2">17527_t:CDS:1</fullName>
    </submittedName>
</protein>
<keyword evidence="3" id="KW-1185">Reference proteome</keyword>
<comment type="caution">
    <text evidence="2">The sequence shown here is derived from an EMBL/GenBank/DDBJ whole genome shotgun (WGS) entry which is preliminary data.</text>
</comment>
<gene>
    <name evidence="2" type="ORF">AMORRO_LOCUS4682</name>
</gene>
<dbReference type="Pfam" id="PF24209">
    <property type="entry name" value="DUF7431"/>
    <property type="match status" value="1"/>
</dbReference>
<proteinExistence type="predicted"/>
<sequence>MSKEVLNLLFSQPAHDDIHIQVDNVDPQQPIYCISLRRSNLSLNDNLTKLRRRLEMDDNIRMTDGMFFKKEMAVINILEESSRSLNDIIDKSYRIHIIKSLIPNWRDLATKSKLGYGRTLTFNEINVAEEKAFNIKDCEFVLHEPSIVEGEDIINSSIKEVIQFNNLMLKAEKSISPFLMAGFSVDILRHQGNRVETSDNIKYVKYNQATLTLKLEHIEPTDEFYDAVREAIDSRNIIKLKEVTERFGQFIPKCIEFGGRLSIVEKSRISQGQNTRRTTMEGQDMVKFQQDIVRTNKEETHRKFIDPIGGSNLLYDSDESISAWIKSLDDFELWKEIEFLKPMSIFRILDEKTQKEIKEIIGKGIIYIDQDKFEYEFRNVHRNFERELKIPREIQLGESSDNQIFVSVCNMEDNDDAFTCSVFCPSPHNQPKIVISCNSSRRRKCHCKVGCIIVGYPNFDSIFSDFDIRVHSSRDIFDTGNLLKKCQIISDPHNQNTHKSSLNGFNCFIGVPVTNQYHTDLVVGHYFCRCRDGQNLEAHICGYDLREKKYRTLDDNFTLNVLSIQDYPNLENFRPCPEENKSLMDILREILYSDIHVECVPRIVFQKLNEPFIKRLKCKCGRIKECLCQIYSQNCDEFSTVCFNPTKNS</sequence>